<dbReference type="Proteomes" id="UP001142489">
    <property type="component" value="Unassembled WGS sequence"/>
</dbReference>
<keyword evidence="3" id="KW-1185">Reference proteome</keyword>
<dbReference type="AlphaFoldDB" id="A0A9Q1APV9"/>
<comment type="caution">
    <text evidence="2">The sequence shown here is derived from an EMBL/GenBank/DDBJ whole genome shotgun (WGS) entry which is preliminary data.</text>
</comment>
<name>A0A9Q1APV9_9SAUR</name>
<feature type="non-terminal residue" evidence="2">
    <location>
        <position position="1"/>
    </location>
</feature>
<reference evidence="2" key="1">
    <citation type="journal article" date="2023" name="DNA Res.">
        <title>Chromosome-level genome assembly of Phrynocephalus forsythii using third-generation DNA sequencing and Hi-C analysis.</title>
        <authorList>
            <person name="Qi Y."/>
            <person name="Zhao W."/>
            <person name="Zhao Y."/>
            <person name="Niu C."/>
            <person name="Cao S."/>
            <person name="Zhang Y."/>
        </authorList>
    </citation>
    <scope>NUCLEOTIDE SEQUENCE</scope>
    <source>
        <tissue evidence="2">Muscle</tissue>
    </source>
</reference>
<organism evidence="2 3">
    <name type="scientific">Phrynocephalus forsythii</name>
    <dbReference type="NCBI Taxonomy" id="171643"/>
    <lineage>
        <taxon>Eukaryota</taxon>
        <taxon>Metazoa</taxon>
        <taxon>Chordata</taxon>
        <taxon>Craniata</taxon>
        <taxon>Vertebrata</taxon>
        <taxon>Euteleostomi</taxon>
        <taxon>Lepidosauria</taxon>
        <taxon>Squamata</taxon>
        <taxon>Bifurcata</taxon>
        <taxon>Unidentata</taxon>
        <taxon>Episquamata</taxon>
        <taxon>Toxicofera</taxon>
        <taxon>Iguania</taxon>
        <taxon>Acrodonta</taxon>
        <taxon>Agamidae</taxon>
        <taxon>Agaminae</taxon>
        <taxon>Phrynocephalus</taxon>
    </lineage>
</organism>
<dbReference type="EMBL" id="JAPFRF010000024">
    <property type="protein sequence ID" value="KAJ7303225.1"/>
    <property type="molecule type" value="Genomic_DNA"/>
</dbReference>
<accession>A0A9Q1APV9</accession>
<proteinExistence type="predicted"/>
<evidence type="ECO:0000256" key="1">
    <source>
        <dbReference type="SAM" id="MobiDB-lite"/>
    </source>
</evidence>
<feature type="region of interest" description="Disordered" evidence="1">
    <location>
        <begin position="43"/>
        <end position="77"/>
    </location>
</feature>
<evidence type="ECO:0000313" key="2">
    <source>
        <dbReference type="EMBL" id="KAJ7303225.1"/>
    </source>
</evidence>
<evidence type="ECO:0000313" key="3">
    <source>
        <dbReference type="Proteomes" id="UP001142489"/>
    </source>
</evidence>
<gene>
    <name evidence="2" type="ORF">JRQ81_012161</name>
</gene>
<sequence>MSDTCAAAEFSQADEAPPDTQQQTENWLSTVDEESFQFIGRAQQLPDLSSLGSGRTTRLHSWPPSEGAETGFGRRDQ</sequence>
<feature type="region of interest" description="Disordered" evidence="1">
    <location>
        <begin position="1"/>
        <end position="24"/>
    </location>
</feature>
<protein>
    <submittedName>
        <fullName evidence="2">Uncharacterized protein</fullName>
    </submittedName>
</protein>
<feature type="compositionally biased region" description="Polar residues" evidence="1">
    <location>
        <begin position="46"/>
        <end position="56"/>
    </location>
</feature>